<reference evidence="3" key="1">
    <citation type="submission" date="2018-12" db="EMBL/GenBank/DDBJ databases">
        <authorList>
            <person name="Syme R.A."/>
            <person name="Farfan-Caceres L."/>
            <person name="Lichtenzveig J."/>
        </authorList>
    </citation>
    <scope>NUCLEOTIDE SEQUENCE</scope>
    <source>
        <strain evidence="3">Al4</strain>
    </source>
</reference>
<dbReference type="GO" id="GO:0005506">
    <property type="term" value="F:iron ion binding"/>
    <property type="evidence" value="ECO:0007669"/>
    <property type="project" value="InterPro"/>
</dbReference>
<dbReference type="Gene3D" id="1.10.630.10">
    <property type="entry name" value="Cytochrome P450"/>
    <property type="match status" value="1"/>
</dbReference>
<reference evidence="3" key="2">
    <citation type="submission" date="2020-09" db="EMBL/GenBank/DDBJ databases">
        <title>Reference genome assembly for Australian Ascochyta lentis isolate Al4.</title>
        <authorList>
            <person name="Lee R.C."/>
            <person name="Farfan-Caceres L.M."/>
            <person name="Debler J.W."/>
            <person name="Williams A.H."/>
            <person name="Henares B.M."/>
        </authorList>
    </citation>
    <scope>NUCLEOTIDE SEQUENCE</scope>
    <source>
        <strain evidence="3">Al4</strain>
    </source>
</reference>
<dbReference type="GO" id="GO:0004497">
    <property type="term" value="F:monooxygenase activity"/>
    <property type="evidence" value="ECO:0007669"/>
    <property type="project" value="InterPro"/>
</dbReference>
<dbReference type="Proteomes" id="UP000651452">
    <property type="component" value="Unassembled WGS sequence"/>
</dbReference>
<dbReference type="GO" id="GO:0016705">
    <property type="term" value="F:oxidoreductase activity, acting on paired donors, with incorporation or reduction of molecular oxygen"/>
    <property type="evidence" value="ECO:0007669"/>
    <property type="project" value="InterPro"/>
</dbReference>
<gene>
    <name evidence="3" type="ORF">EKO04_008523</name>
</gene>
<dbReference type="CDD" id="cd11060">
    <property type="entry name" value="CYP57A1-like"/>
    <property type="match status" value="1"/>
</dbReference>
<protein>
    <recommendedName>
        <fullName evidence="5">Cytochrome P450</fullName>
    </recommendedName>
</protein>
<dbReference type="SUPFAM" id="SSF48264">
    <property type="entry name" value="Cytochrome P450"/>
    <property type="match status" value="1"/>
</dbReference>
<proteinExistence type="predicted"/>
<dbReference type="PANTHER" id="PTHR24305">
    <property type="entry name" value="CYTOCHROME P450"/>
    <property type="match status" value="1"/>
</dbReference>
<dbReference type="GO" id="GO:0020037">
    <property type="term" value="F:heme binding"/>
    <property type="evidence" value="ECO:0007669"/>
    <property type="project" value="InterPro"/>
</dbReference>
<feature type="binding site" description="axial binding residue" evidence="1">
    <location>
        <position position="459"/>
    </location>
    <ligand>
        <name>heme</name>
        <dbReference type="ChEBI" id="CHEBI:30413"/>
    </ligand>
    <ligandPart>
        <name>Fe</name>
        <dbReference type="ChEBI" id="CHEBI:18248"/>
    </ligandPart>
</feature>
<keyword evidence="1" id="KW-0349">Heme</keyword>
<dbReference type="PRINTS" id="PR00463">
    <property type="entry name" value="EP450I"/>
</dbReference>
<dbReference type="InterPro" id="IPR036396">
    <property type="entry name" value="Cyt_P450_sf"/>
</dbReference>
<dbReference type="PANTHER" id="PTHR24305:SF229">
    <property type="entry name" value="P450, PUTATIVE (EUROFUNG)-RELATED"/>
    <property type="match status" value="1"/>
</dbReference>
<dbReference type="InterPro" id="IPR002401">
    <property type="entry name" value="Cyt_P450_E_grp-I"/>
</dbReference>
<dbReference type="AlphaFoldDB" id="A0A8H7MHU2"/>
<dbReference type="PRINTS" id="PR00385">
    <property type="entry name" value="P450"/>
</dbReference>
<keyword evidence="2" id="KW-0812">Transmembrane</keyword>
<dbReference type="EMBL" id="RZGK01000015">
    <property type="protein sequence ID" value="KAF9693817.1"/>
    <property type="molecule type" value="Genomic_DNA"/>
</dbReference>
<feature type="transmembrane region" description="Helical" evidence="2">
    <location>
        <begin position="12"/>
        <end position="33"/>
    </location>
</feature>
<sequence length="512" mass="57138">MSFLSGSVPDKLASVPAQAGVLLLVYWLVWIIYSRTFHPLAKVPGPIWPSLSRTWLMYRMYIGDYQLSQEALHKKYGSLIRIAPNELAYSNPDGVPVIYRISNPLEKTDWYHTWKGAGLKSQIDMFSITNEKKHTAYRRAIGGVYSLTSILKNEELMNRNVTMLLDRLDGFVERAEEVDLGLWLEMYAYDNIGSVFFGKPFGFLESSSDHGGYIAAVHKAMPFLSVVSMAPSYARSALMVVAAAVPSLLRAVLAVDDIRKTAVRETEEAMARKSDSQRHDMLTRLLKVVEDAGDKTGVTHHEVTGEMWVAVIAGADSTAGGLRAVIYHVVKHPTVMSKLIAEIDSAYANGTLTHPEQHSQVTTLPYLMAVCKEAARVWPSFQVIMPRYAPAQGLRLPNGFFVPSGYGVGMNPFVVQRDTDLFGVDADDFRPERWLEADASQLRRMNAAMLSFGAGTRTCTGQHLAMAEIYKIIPEILRRFTISMPPEKEWTAFNASFNLTSGVVCDIKRREI</sequence>
<keyword evidence="2" id="KW-0472">Membrane</keyword>
<evidence type="ECO:0000256" key="1">
    <source>
        <dbReference type="PIRSR" id="PIRSR602401-1"/>
    </source>
</evidence>
<keyword evidence="4" id="KW-1185">Reference proteome</keyword>
<keyword evidence="1" id="KW-0408">Iron</keyword>
<dbReference type="OrthoDB" id="3934656at2759"/>
<name>A0A8H7MHU2_9PLEO</name>
<keyword evidence="2" id="KW-1133">Transmembrane helix</keyword>
<comment type="caution">
    <text evidence="3">The sequence shown here is derived from an EMBL/GenBank/DDBJ whole genome shotgun (WGS) entry which is preliminary data.</text>
</comment>
<accession>A0A8H7MHU2</accession>
<dbReference type="Pfam" id="PF00067">
    <property type="entry name" value="p450"/>
    <property type="match status" value="1"/>
</dbReference>
<dbReference type="InterPro" id="IPR050121">
    <property type="entry name" value="Cytochrome_P450_monoxygenase"/>
</dbReference>
<evidence type="ECO:0000313" key="3">
    <source>
        <dbReference type="EMBL" id="KAF9693817.1"/>
    </source>
</evidence>
<keyword evidence="1" id="KW-0479">Metal-binding</keyword>
<evidence type="ECO:0000313" key="4">
    <source>
        <dbReference type="Proteomes" id="UP000651452"/>
    </source>
</evidence>
<evidence type="ECO:0008006" key="5">
    <source>
        <dbReference type="Google" id="ProtNLM"/>
    </source>
</evidence>
<organism evidence="3 4">
    <name type="scientific">Ascochyta lentis</name>
    <dbReference type="NCBI Taxonomy" id="205686"/>
    <lineage>
        <taxon>Eukaryota</taxon>
        <taxon>Fungi</taxon>
        <taxon>Dikarya</taxon>
        <taxon>Ascomycota</taxon>
        <taxon>Pezizomycotina</taxon>
        <taxon>Dothideomycetes</taxon>
        <taxon>Pleosporomycetidae</taxon>
        <taxon>Pleosporales</taxon>
        <taxon>Pleosporineae</taxon>
        <taxon>Didymellaceae</taxon>
        <taxon>Ascochyta</taxon>
    </lineage>
</organism>
<comment type="cofactor">
    <cofactor evidence="1">
        <name>heme</name>
        <dbReference type="ChEBI" id="CHEBI:30413"/>
    </cofactor>
</comment>
<dbReference type="InterPro" id="IPR001128">
    <property type="entry name" value="Cyt_P450"/>
</dbReference>
<evidence type="ECO:0000256" key="2">
    <source>
        <dbReference type="SAM" id="Phobius"/>
    </source>
</evidence>